<reference evidence="1" key="1">
    <citation type="submission" date="2014-05" db="EMBL/GenBank/DDBJ databases">
        <authorList>
            <person name="Chronopoulou M."/>
        </authorList>
    </citation>
    <scope>NUCLEOTIDE SEQUENCE</scope>
    <source>
        <tissue evidence="1">Whole organism</tissue>
    </source>
</reference>
<feature type="non-terminal residue" evidence="1">
    <location>
        <position position="1"/>
    </location>
</feature>
<evidence type="ECO:0000313" key="1">
    <source>
        <dbReference type="EMBL" id="CDW33219.1"/>
    </source>
</evidence>
<dbReference type="AlphaFoldDB" id="A0A0K2U4I5"/>
<accession>A0A0K2U4I5</accession>
<protein>
    <submittedName>
        <fullName evidence="1">Uncharacterized protein</fullName>
    </submittedName>
</protein>
<sequence length="62" mass="6859">NNCPSSSSHSDFPLKGLKSTATLHVSFTKSLTFLRFPSTIASRKIFSPWLDCSKIILQLCLS</sequence>
<proteinExistence type="predicted"/>
<dbReference type="EMBL" id="HACA01015858">
    <property type="protein sequence ID" value="CDW33219.1"/>
    <property type="molecule type" value="Transcribed_RNA"/>
</dbReference>
<organism evidence="1">
    <name type="scientific">Lepeophtheirus salmonis</name>
    <name type="common">Salmon louse</name>
    <name type="synonym">Caligus salmonis</name>
    <dbReference type="NCBI Taxonomy" id="72036"/>
    <lineage>
        <taxon>Eukaryota</taxon>
        <taxon>Metazoa</taxon>
        <taxon>Ecdysozoa</taxon>
        <taxon>Arthropoda</taxon>
        <taxon>Crustacea</taxon>
        <taxon>Multicrustacea</taxon>
        <taxon>Hexanauplia</taxon>
        <taxon>Copepoda</taxon>
        <taxon>Siphonostomatoida</taxon>
        <taxon>Caligidae</taxon>
        <taxon>Lepeophtheirus</taxon>
    </lineage>
</organism>
<name>A0A0K2U4I5_LEPSM</name>